<organism evidence="6 7">
    <name type="scientific">Saprolegnia diclina (strain VS20)</name>
    <dbReference type="NCBI Taxonomy" id="1156394"/>
    <lineage>
        <taxon>Eukaryota</taxon>
        <taxon>Sar</taxon>
        <taxon>Stramenopiles</taxon>
        <taxon>Oomycota</taxon>
        <taxon>Saprolegniomycetes</taxon>
        <taxon>Saprolegniales</taxon>
        <taxon>Saprolegniaceae</taxon>
        <taxon>Saprolegnia</taxon>
    </lineage>
</organism>
<dbReference type="STRING" id="1156394.T0PHP1"/>
<dbReference type="OMA" id="LCWILTE"/>
<dbReference type="GeneID" id="19957959"/>
<evidence type="ECO:0000256" key="2">
    <source>
        <dbReference type="ARBA" id="ARBA00023125"/>
    </source>
</evidence>
<dbReference type="InterPro" id="IPR036388">
    <property type="entry name" value="WH-like_DNA-bd_sf"/>
</dbReference>
<sequence length="155" mass="17615">MKSTLSMKSHGVPTFVQSLYTMLAVEDPTVLAWTPDGLAFEIRDQDKLATSILPRYFRHAKYPSFQRQLNYFGFRKWSKQKAVVCTYGCPFFTRDAPQLLPHVSRRPRQAPPSPPTPVAIEKRLGLPSKMELPPTDGLATFLDVGMDDLCWILTE</sequence>
<gene>
    <name evidence="6" type="ORF">SDRG_17232</name>
</gene>
<dbReference type="FunFam" id="1.10.10.10:FF:000286">
    <property type="entry name" value="Heat shock transcription factor"/>
    <property type="match status" value="1"/>
</dbReference>
<comment type="subcellular location">
    <subcellularLocation>
        <location evidence="1">Nucleus</location>
    </subcellularLocation>
</comment>
<evidence type="ECO:0000259" key="5">
    <source>
        <dbReference type="SMART" id="SM00415"/>
    </source>
</evidence>
<dbReference type="GO" id="GO:0043565">
    <property type="term" value="F:sequence-specific DNA binding"/>
    <property type="evidence" value="ECO:0007669"/>
    <property type="project" value="InterPro"/>
</dbReference>
<reference evidence="6 7" key="1">
    <citation type="submission" date="2012-04" db="EMBL/GenBank/DDBJ databases">
        <title>The Genome Sequence of Saprolegnia declina VS20.</title>
        <authorList>
            <consortium name="The Broad Institute Genome Sequencing Platform"/>
            <person name="Russ C."/>
            <person name="Nusbaum C."/>
            <person name="Tyler B."/>
            <person name="van West P."/>
            <person name="Dieguez-Uribeondo J."/>
            <person name="de Bruijn I."/>
            <person name="Tripathy S."/>
            <person name="Jiang R."/>
            <person name="Young S.K."/>
            <person name="Zeng Q."/>
            <person name="Gargeya S."/>
            <person name="Fitzgerald M."/>
            <person name="Haas B."/>
            <person name="Abouelleil A."/>
            <person name="Alvarado L."/>
            <person name="Arachchi H.M."/>
            <person name="Berlin A."/>
            <person name="Chapman S.B."/>
            <person name="Goldberg J."/>
            <person name="Griggs A."/>
            <person name="Gujja S."/>
            <person name="Hansen M."/>
            <person name="Howarth C."/>
            <person name="Imamovic A."/>
            <person name="Larimer J."/>
            <person name="McCowen C."/>
            <person name="Montmayeur A."/>
            <person name="Murphy C."/>
            <person name="Neiman D."/>
            <person name="Pearson M."/>
            <person name="Priest M."/>
            <person name="Roberts A."/>
            <person name="Saif S."/>
            <person name="Shea T."/>
            <person name="Sisk P."/>
            <person name="Sykes S."/>
            <person name="Wortman J."/>
            <person name="Nusbaum C."/>
            <person name="Birren B."/>
        </authorList>
    </citation>
    <scope>NUCLEOTIDE SEQUENCE [LARGE SCALE GENOMIC DNA]</scope>
    <source>
        <strain evidence="6 7">VS20</strain>
    </source>
</reference>
<dbReference type="PANTHER" id="PTHR10015">
    <property type="entry name" value="HEAT SHOCK TRANSCRIPTION FACTOR"/>
    <property type="match status" value="1"/>
</dbReference>
<evidence type="ECO:0000256" key="4">
    <source>
        <dbReference type="RuleBase" id="RU004020"/>
    </source>
</evidence>
<keyword evidence="2" id="KW-0238">DNA-binding</keyword>
<dbReference type="Pfam" id="PF00447">
    <property type="entry name" value="HSF_DNA-bind"/>
    <property type="match status" value="1"/>
</dbReference>
<dbReference type="Gene3D" id="1.10.10.10">
    <property type="entry name" value="Winged helix-like DNA-binding domain superfamily/Winged helix DNA-binding domain"/>
    <property type="match status" value="1"/>
</dbReference>
<accession>T0PHP1</accession>
<keyword evidence="3" id="KW-0539">Nucleus</keyword>
<evidence type="ECO:0000256" key="1">
    <source>
        <dbReference type="ARBA" id="ARBA00004123"/>
    </source>
</evidence>
<dbReference type="SMART" id="SM00415">
    <property type="entry name" value="HSF"/>
    <property type="match status" value="1"/>
</dbReference>
<evidence type="ECO:0000313" key="6">
    <source>
        <dbReference type="EMBL" id="EQC24879.1"/>
    </source>
</evidence>
<dbReference type="InterPro" id="IPR036390">
    <property type="entry name" value="WH_DNA-bd_sf"/>
</dbReference>
<dbReference type="InParanoid" id="T0PHP1"/>
<protein>
    <recommendedName>
        <fullName evidence="5">HSF-type DNA-binding domain-containing protein</fullName>
    </recommendedName>
</protein>
<comment type="similarity">
    <text evidence="4">Belongs to the HSF family.</text>
</comment>
<dbReference type="RefSeq" id="XP_008621694.1">
    <property type="nucleotide sequence ID" value="XM_008623472.1"/>
</dbReference>
<dbReference type="GO" id="GO:0003700">
    <property type="term" value="F:DNA-binding transcription factor activity"/>
    <property type="evidence" value="ECO:0007669"/>
    <property type="project" value="InterPro"/>
</dbReference>
<dbReference type="AlphaFoldDB" id="T0PHP1"/>
<dbReference type="GO" id="GO:0005634">
    <property type="term" value="C:nucleus"/>
    <property type="evidence" value="ECO:0007669"/>
    <property type="project" value="UniProtKB-SubCell"/>
</dbReference>
<dbReference type="Proteomes" id="UP000030762">
    <property type="component" value="Unassembled WGS sequence"/>
</dbReference>
<evidence type="ECO:0000313" key="7">
    <source>
        <dbReference type="Proteomes" id="UP000030762"/>
    </source>
</evidence>
<dbReference type="OrthoDB" id="78592at2759"/>
<dbReference type="InterPro" id="IPR000232">
    <property type="entry name" value="HSF_DNA-bd"/>
</dbReference>
<proteinExistence type="inferred from homology"/>
<dbReference type="eggNOG" id="KOG0627">
    <property type="taxonomic scope" value="Eukaryota"/>
</dbReference>
<dbReference type="SUPFAM" id="SSF46785">
    <property type="entry name" value="Winged helix' DNA-binding domain"/>
    <property type="match status" value="1"/>
</dbReference>
<dbReference type="PANTHER" id="PTHR10015:SF427">
    <property type="entry name" value="HEAT SHOCK FACTOR PROTEIN"/>
    <property type="match status" value="1"/>
</dbReference>
<keyword evidence="7" id="KW-1185">Reference proteome</keyword>
<name>T0PHP1_SAPDV</name>
<feature type="domain" description="HSF-type DNA-binding" evidence="5">
    <location>
        <begin position="11"/>
        <end position="106"/>
    </location>
</feature>
<dbReference type="EMBL" id="JH767352">
    <property type="protein sequence ID" value="EQC24879.1"/>
    <property type="molecule type" value="Genomic_DNA"/>
</dbReference>
<evidence type="ECO:0000256" key="3">
    <source>
        <dbReference type="ARBA" id="ARBA00023242"/>
    </source>
</evidence>
<dbReference type="VEuPathDB" id="FungiDB:SDRG_17232"/>